<gene>
    <name evidence="1" type="ORF">ACFOW9_14345</name>
</gene>
<keyword evidence="2" id="KW-1185">Reference proteome</keyword>
<sequence length="156" mass="16978">MSHEQEVSKTETLPANLCWALLREASVGRLAVWMEDHPDIFPINYVVDHSTIIFRTAPGTKLTGAIGSAPVAFEVDGVDERNGTAWSVVAKGAADVLSSTEDVLESFSLKLFPLEPGHKDAFVRIIPTSVTGRRFSVANPGQWWTAQTDSSHSAQE</sequence>
<dbReference type="SUPFAM" id="SSF50475">
    <property type="entry name" value="FMN-binding split barrel"/>
    <property type="match status" value="1"/>
</dbReference>
<evidence type="ECO:0000313" key="1">
    <source>
        <dbReference type="EMBL" id="MFC4266786.1"/>
    </source>
</evidence>
<dbReference type="Proteomes" id="UP001595773">
    <property type="component" value="Unassembled WGS sequence"/>
</dbReference>
<reference evidence="2" key="1">
    <citation type="journal article" date="2019" name="Int. J. Syst. Evol. Microbiol.">
        <title>The Global Catalogue of Microorganisms (GCM) 10K type strain sequencing project: providing services to taxonomists for standard genome sequencing and annotation.</title>
        <authorList>
            <consortium name="The Broad Institute Genomics Platform"/>
            <consortium name="The Broad Institute Genome Sequencing Center for Infectious Disease"/>
            <person name="Wu L."/>
            <person name="Ma J."/>
        </authorList>
    </citation>
    <scope>NUCLEOTIDE SEQUENCE [LARGE SCALE GENOMIC DNA]</scope>
    <source>
        <strain evidence="2">CGMCC 1.10698</strain>
    </source>
</reference>
<protein>
    <submittedName>
        <fullName evidence="1">Pyridoxamine 5'-phosphate oxidase family protein</fullName>
    </submittedName>
</protein>
<dbReference type="EMBL" id="JBHSCQ010000022">
    <property type="protein sequence ID" value="MFC4266786.1"/>
    <property type="molecule type" value="Genomic_DNA"/>
</dbReference>
<proteinExistence type="predicted"/>
<accession>A0ABV8R3P5</accession>
<name>A0ABV8R3P5_9MICC</name>
<evidence type="ECO:0000313" key="2">
    <source>
        <dbReference type="Proteomes" id="UP001595773"/>
    </source>
</evidence>
<comment type="caution">
    <text evidence="1">The sequence shown here is derived from an EMBL/GenBank/DDBJ whole genome shotgun (WGS) entry which is preliminary data.</text>
</comment>
<dbReference type="Pfam" id="PF12900">
    <property type="entry name" value="Pyridox_ox_2"/>
    <property type="match status" value="1"/>
</dbReference>
<dbReference type="Gene3D" id="2.30.110.10">
    <property type="entry name" value="Electron Transport, Fmn-binding Protein, Chain A"/>
    <property type="match status" value="1"/>
</dbReference>
<dbReference type="InterPro" id="IPR012349">
    <property type="entry name" value="Split_barrel_FMN-bd"/>
</dbReference>
<organism evidence="1 2">
    <name type="scientific">Arthrobacter cryoconiti</name>
    <dbReference type="NCBI Taxonomy" id="748907"/>
    <lineage>
        <taxon>Bacteria</taxon>
        <taxon>Bacillati</taxon>
        <taxon>Actinomycetota</taxon>
        <taxon>Actinomycetes</taxon>
        <taxon>Micrococcales</taxon>
        <taxon>Micrococcaceae</taxon>
        <taxon>Arthrobacter</taxon>
    </lineage>
</organism>
<dbReference type="RefSeq" id="WP_230065982.1">
    <property type="nucleotide sequence ID" value="NZ_BAABLL010000010.1"/>
</dbReference>
<dbReference type="InterPro" id="IPR024747">
    <property type="entry name" value="Pyridox_Oxase-rel"/>
</dbReference>